<name>L0DH86_SINAD</name>
<feature type="transmembrane region" description="Helical" evidence="1">
    <location>
        <begin position="234"/>
        <end position="252"/>
    </location>
</feature>
<keyword evidence="1" id="KW-1133">Transmembrane helix</keyword>
<dbReference type="Proteomes" id="UP000010798">
    <property type="component" value="Chromosome"/>
</dbReference>
<keyword evidence="1" id="KW-0812">Transmembrane</keyword>
<proteinExistence type="predicted"/>
<dbReference type="AlphaFoldDB" id="L0DH86"/>
<dbReference type="OrthoDB" id="9943323at2"/>
<reference evidence="2 3" key="1">
    <citation type="submission" date="2012-02" db="EMBL/GenBank/DDBJ databases">
        <title>Complete sequence of chromosome of Singulisphaera acidiphila DSM 18658.</title>
        <authorList>
            <consortium name="US DOE Joint Genome Institute (JGI-PGF)"/>
            <person name="Lucas S."/>
            <person name="Copeland A."/>
            <person name="Lapidus A."/>
            <person name="Glavina del Rio T."/>
            <person name="Dalin E."/>
            <person name="Tice H."/>
            <person name="Bruce D."/>
            <person name="Goodwin L."/>
            <person name="Pitluck S."/>
            <person name="Peters L."/>
            <person name="Ovchinnikova G."/>
            <person name="Chertkov O."/>
            <person name="Kyrpides N."/>
            <person name="Mavromatis K."/>
            <person name="Ivanova N."/>
            <person name="Brettin T."/>
            <person name="Detter J.C."/>
            <person name="Han C."/>
            <person name="Larimer F."/>
            <person name="Land M."/>
            <person name="Hauser L."/>
            <person name="Markowitz V."/>
            <person name="Cheng J.-F."/>
            <person name="Hugenholtz P."/>
            <person name="Woyke T."/>
            <person name="Wu D."/>
            <person name="Tindall B."/>
            <person name="Pomrenke H."/>
            <person name="Brambilla E."/>
            <person name="Klenk H.-P."/>
            <person name="Eisen J.A."/>
        </authorList>
    </citation>
    <scope>NUCLEOTIDE SEQUENCE [LARGE SCALE GENOMIC DNA]</scope>
    <source>
        <strain evidence="3">ATCC BAA-1392 / DSM 18658 / VKM B-2454 / MOB10</strain>
    </source>
</reference>
<dbReference type="STRING" id="886293.Sinac_3798"/>
<keyword evidence="1" id="KW-0472">Membrane</keyword>
<organism evidence="2 3">
    <name type="scientific">Singulisphaera acidiphila (strain ATCC BAA-1392 / DSM 18658 / VKM B-2454 / MOB10)</name>
    <dbReference type="NCBI Taxonomy" id="886293"/>
    <lineage>
        <taxon>Bacteria</taxon>
        <taxon>Pseudomonadati</taxon>
        <taxon>Planctomycetota</taxon>
        <taxon>Planctomycetia</taxon>
        <taxon>Isosphaerales</taxon>
        <taxon>Isosphaeraceae</taxon>
        <taxon>Singulisphaera</taxon>
    </lineage>
</organism>
<evidence type="ECO:0000313" key="3">
    <source>
        <dbReference type="Proteomes" id="UP000010798"/>
    </source>
</evidence>
<evidence type="ECO:0000313" key="2">
    <source>
        <dbReference type="EMBL" id="AGA28031.1"/>
    </source>
</evidence>
<dbReference type="EMBL" id="CP003364">
    <property type="protein sequence ID" value="AGA28031.1"/>
    <property type="molecule type" value="Genomic_DNA"/>
</dbReference>
<protein>
    <submittedName>
        <fullName evidence="2">Uncharacterized protein</fullName>
    </submittedName>
</protein>
<dbReference type="KEGG" id="saci:Sinac_3798"/>
<evidence type="ECO:0000256" key="1">
    <source>
        <dbReference type="SAM" id="Phobius"/>
    </source>
</evidence>
<dbReference type="RefSeq" id="WP_015247170.1">
    <property type="nucleotide sequence ID" value="NC_019892.1"/>
</dbReference>
<dbReference type="HOGENOM" id="CLU_813539_0_0_0"/>
<keyword evidence="3" id="KW-1185">Reference proteome</keyword>
<accession>L0DH86</accession>
<gene>
    <name evidence="2" type="ordered locus">Sinac_3798</name>
</gene>
<sequence length="341" mass="36481">MLGSLALLSALVASGSYSDSIEVNFSDQAYDRTLFRPNVRRSLGRWEVKDGKLRAEIPKGGGDRPPIGFVGLFHLEGDFEVTADYQIVALPKPKASSTKKGGDAMNSIELVISGAPGWCVGSRKFLSIGEKVSSYGELEGSRKFISDNLPVSGTIGRLEVRRKDGNIQFYHAEAGSTPVLIGTVPFGDGPVNEVGLQVYAMNTVDALDVRFSHVQVGADRIIRGLLDSSSTRQMLLWGLLALVVAALVYAWWRFAGHRSATASGSHSRRGGIRVGLMVAVASHGVVVASHEVAAGRPSPTPGDRCLRPNFLTRSLGPQSADGGRQILGNRPFFCCLKGMAK</sequence>